<evidence type="ECO:0000259" key="5">
    <source>
        <dbReference type="Pfam" id="PF00828"/>
    </source>
</evidence>
<dbReference type="FunCoup" id="C0NXZ4">
    <property type="interactions" value="561"/>
</dbReference>
<comment type="similarity">
    <text evidence="1">Belongs to the universal ribosomal protein uL15 family.</text>
</comment>
<dbReference type="GeneID" id="69040804"/>
<dbReference type="NCBIfam" id="TIGR01071">
    <property type="entry name" value="rplO_bact"/>
    <property type="match status" value="1"/>
</dbReference>
<dbReference type="PANTHER" id="PTHR12934:SF11">
    <property type="entry name" value="LARGE RIBOSOMAL SUBUNIT PROTEIN UL15M"/>
    <property type="match status" value="1"/>
</dbReference>
<evidence type="ECO:0000313" key="6">
    <source>
        <dbReference type="EMBL" id="EEH03662.1"/>
    </source>
</evidence>
<dbReference type="RefSeq" id="XP_045284143.1">
    <property type="nucleotide sequence ID" value="XM_045434837.1"/>
</dbReference>
<feature type="region of interest" description="Disordered" evidence="4">
    <location>
        <begin position="314"/>
        <end position="336"/>
    </location>
</feature>
<evidence type="ECO:0000313" key="7">
    <source>
        <dbReference type="Proteomes" id="UP000001631"/>
    </source>
</evidence>
<dbReference type="SUPFAM" id="SSF52080">
    <property type="entry name" value="Ribosomal proteins L15p and L18e"/>
    <property type="match status" value="1"/>
</dbReference>
<dbReference type="Pfam" id="PF00828">
    <property type="entry name" value="Ribosomal_L27A"/>
    <property type="match status" value="1"/>
</dbReference>
<keyword evidence="3" id="KW-0687">Ribonucleoprotein</keyword>
<evidence type="ECO:0000256" key="3">
    <source>
        <dbReference type="ARBA" id="ARBA00023274"/>
    </source>
</evidence>
<feature type="domain" description="Large ribosomal subunit protein uL15/eL18" evidence="5">
    <location>
        <begin position="151"/>
        <end position="227"/>
    </location>
</feature>
<keyword evidence="2 6" id="KW-0689">Ribosomal protein</keyword>
<dbReference type="InterPro" id="IPR005749">
    <property type="entry name" value="Ribosomal_uL15_bac-type"/>
</dbReference>
<dbReference type="InterPro" id="IPR030878">
    <property type="entry name" value="Ribosomal_uL15"/>
</dbReference>
<keyword evidence="7" id="KW-1185">Reference proteome</keyword>
<reference evidence="6" key="1">
    <citation type="submission" date="2009-02" db="EMBL/GenBank/DDBJ databases">
        <title>The Genome Sequence of Ajellomyces capsulatus strain G186AR.</title>
        <authorList>
            <consortium name="The Broad Institute Genome Sequencing Platform"/>
            <person name="Champion M."/>
            <person name="Cuomo C."/>
            <person name="Ma L.-J."/>
            <person name="Henn M.R."/>
            <person name="Sil A."/>
            <person name="Goldman B."/>
            <person name="Young S.K."/>
            <person name="Kodira C.D."/>
            <person name="Zeng Q."/>
            <person name="Koehrsen M."/>
            <person name="Alvarado L."/>
            <person name="Berlin A."/>
            <person name="Borenstein D."/>
            <person name="Chen Z."/>
            <person name="Engels R."/>
            <person name="Freedman E."/>
            <person name="Gellesch M."/>
            <person name="Goldberg J."/>
            <person name="Griggs A."/>
            <person name="Gujja S."/>
            <person name="Heiman D."/>
            <person name="Hepburn T."/>
            <person name="Howarth C."/>
            <person name="Jen D."/>
            <person name="Larson L."/>
            <person name="Lewis B."/>
            <person name="Mehta T."/>
            <person name="Park D."/>
            <person name="Pearson M."/>
            <person name="Roberts A."/>
            <person name="Saif S."/>
            <person name="Shea T."/>
            <person name="Shenoy N."/>
            <person name="Sisk P."/>
            <person name="Stolte C."/>
            <person name="Sykes S."/>
            <person name="Walk T."/>
            <person name="White J."/>
            <person name="Yandava C."/>
            <person name="Klein B."/>
            <person name="McEwen J.G."/>
            <person name="Puccia R."/>
            <person name="Goldman G.H."/>
            <person name="Felipe M.S."/>
            <person name="Nino-Vega G."/>
            <person name="San-Blas G."/>
            <person name="Taylor J."/>
            <person name="Mendoza L."/>
            <person name="Galagan J."/>
            <person name="Nusbaum C."/>
            <person name="Birren B."/>
        </authorList>
    </citation>
    <scope>NUCLEOTIDE SEQUENCE</scope>
    <source>
        <strain evidence="6">G186AR</strain>
    </source>
</reference>
<dbReference type="STRING" id="447093.C0NXZ4"/>
<dbReference type="VEuPathDB" id="FungiDB:I7I50_04276"/>
<organism evidence="6 7">
    <name type="scientific">Ajellomyces capsulatus (strain G186AR / H82 / ATCC MYA-2454 / RMSCC 2432)</name>
    <name type="common">Darling's disease fungus</name>
    <name type="synonym">Histoplasma capsulatum</name>
    <dbReference type="NCBI Taxonomy" id="447093"/>
    <lineage>
        <taxon>Eukaryota</taxon>
        <taxon>Fungi</taxon>
        <taxon>Dikarya</taxon>
        <taxon>Ascomycota</taxon>
        <taxon>Pezizomycotina</taxon>
        <taxon>Eurotiomycetes</taxon>
        <taxon>Eurotiomycetidae</taxon>
        <taxon>Onygenales</taxon>
        <taxon>Ajellomycetaceae</taxon>
        <taxon>Histoplasma</taxon>
    </lineage>
</organism>
<dbReference type="HAMAP" id="MF_01341">
    <property type="entry name" value="Ribosomal_uL15"/>
    <property type="match status" value="1"/>
</dbReference>
<dbReference type="InterPro" id="IPR036227">
    <property type="entry name" value="Ribosomal_uL15/eL18_sf"/>
</dbReference>
<dbReference type="Proteomes" id="UP000001631">
    <property type="component" value="Unassembled WGS sequence"/>
</dbReference>
<dbReference type="AlphaFoldDB" id="C0NXZ4"/>
<feature type="compositionally biased region" description="Basic residues" evidence="4">
    <location>
        <begin position="106"/>
        <end position="115"/>
    </location>
</feature>
<sequence>MSWQKSLLRDFDPSLKENSSEAPPADWIIKVSRYYLAILMPCRLSLRLPMQLPSLFQFTSPPPFLLPVLQHQTRHASVLAQLSDNATAYNKRIRRGRGPSSGKGKTSGRGHKGQKQHGSVPAGFNGGQTKDEIVHGEHGFKNIFSLDISKVNLDRIQQWIDQGRLDPSRPITVRELAKSRCIHGVKDGVKLLARGGKETLKQPVQIVVSRASTTAIEAVEAVGGSITTRYYTRHAIKRILSGKTDPFVSLAWLNAGENLTIGMGIDKPRVKGDGFSYRLPDPTNRKDIEYYRDPAHRGYLSYLVQKGETPSLFFSAPGKAQKKGKEGMPSSDNRLW</sequence>
<dbReference type="InParanoid" id="C0NXZ4"/>
<accession>C0NXZ4</accession>
<dbReference type="HOGENOM" id="CLU_055188_5_0_1"/>
<protein>
    <submittedName>
        <fullName evidence="6">50S ribosomal protein L15</fullName>
    </submittedName>
</protein>
<proteinExistence type="inferred from homology"/>
<dbReference type="PANTHER" id="PTHR12934">
    <property type="entry name" value="50S RIBOSOMAL PROTEIN L15"/>
    <property type="match status" value="1"/>
</dbReference>
<dbReference type="EMBL" id="GG663376">
    <property type="protein sequence ID" value="EEH03662.1"/>
    <property type="molecule type" value="Genomic_DNA"/>
</dbReference>
<dbReference type="GO" id="GO:0003735">
    <property type="term" value="F:structural constituent of ribosome"/>
    <property type="evidence" value="ECO:0007669"/>
    <property type="project" value="InterPro"/>
</dbReference>
<gene>
    <name evidence="6" type="ORF">HCBG_07788</name>
</gene>
<dbReference type="FunFam" id="3.100.10.10:FF:000011">
    <property type="entry name" value="50S ribosomal subunit protein L15"/>
    <property type="match status" value="1"/>
</dbReference>
<dbReference type="Gene3D" id="3.100.10.10">
    <property type="match status" value="1"/>
</dbReference>
<evidence type="ECO:0000256" key="2">
    <source>
        <dbReference type="ARBA" id="ARBA00022980"/>
    </source>
</evidence>
<dbReference type="GO" id="GO:0006412">
    <property type="term" value="P:translation"/>
    <property type="evidence" value="ECO:0007669"/>
    <property type="project" value="InterPro"/>
</dbReference>
<feature type="region of interest" description="Disordered" evidence="4">
    <location>
        <begin position="89"/>
        <end position="128"/>
    </location>
</feature>
<dbReference type="GO" id="GO:0005762">
    <property type="term" value="C:mitochondrial large ribosomal subunit"/>
    <property type="evidence" value="ECO:0007669"/>
    <property type="project" value="TreeGrafter"/>
</dbReference>
<dbReference type="InterPro" id="IPR021131">
    <property type="entry name" value="Ribosomal_uL15/eL18"/>
</dbReference>
<evidence type="ECO:0000256" key="4">
    <source>
        <dbReference type="SAM" id="MobiDB-lite"/>
    </source>
</evidence>
<evidence type="ECO:0000256" key="1">
    <source>
        <dbReference type="ARBA" id="ARBA00007320"/>
    </source>
</evidence>
<name>C0NXZ4_AJECG</name>